<dbReference type="Proteomes" id="UP000298061">
    <property type="component" value="Unassembled WGS sequence"/>
</dbReference>
<accession>A0A4Y9ZFF7</accession>
<name>A0A4Y9ZFF7_9AGAM</name>
<reference evidence="2 3" key="1">
    <citation type="submission" date="2019-02" db="EMBL/GenBank/DDBJ databases">
        <title>Genome sequencing of the rare red list fungi Hericium alpestre (H. flagellum).</title>
        <authorList>
            <person name="Buettner E."/>
            <person name="Kellner H."/>
        </authorList>
    </citation>
    <scope>NUCLEOTIDE SEQUENCE [LARGE SCALE GENOMIC DNA]</scope>
    <source>
        <strain evidence="2 3">DSM 108284</strain>
    </source>
</reference>
<dbReference type="AlphaFoldDB" id="A0A4Y9ZFF7"/>
<keyword evidence="3" id="KW-1185">Reference proteome</keyword>
<evidence type="ECO:0000313" key="2">
    <source>
        <dbReference type="EMBL" id="TFY73475.1"/>
    </source>
</evidence>
<gene>
    <name evidence="2" type="ORF">EWM64_g10537</name>
</gene>
<feature type="compositionally biased region" description="Low complexity" evidence="1">
    <location>
        <begin position="29"/>
        <end position="58"/>
    </location>
</feature>
<sequence length="74" mass="7364">MSTDPSDSDDPDFLPTSLVTAPASFTATVAVPATPTEPSTSTSVTPTDTATATSTDSPLSGSENGGSHGRHLDV</sequence>
<protein>
    <submittedName>
        <fullName evidence="2">Uncharacterized protein</fullName>
    </submittedName>
</protein>
<organism evidence="2 3">
    <name type="scientific">Hericium alpestre</name>
    <dbReference type="NCBI Taxonomy" id="135208"/>
    <lineage>
        <taxon>Eukaryota</taxon>
        <taxon>Fungi</taxon>
        <taxon>Dikarya</taxon>
        <taxon>Basidiomycota</taxon>
        <taxon>Agaricomycotina</taxon>
        <taxon>Agaricomycetes</taxon>
        <taxon>Russulales</taxon>
        <taxon>Hericiaceae</taxon>
        <taxon>Hericium</taxon>
    </lineage>
</organism>
<comment type="caution">
    <text evidence="2">The sequence shown here is derived from an EMBL/GenBank/DDBJ whole genome shotgun (WGS) entry which is preliminary data.</text>
</comment>
<feature type="region of interest" description="Disordered" evidence="1">
    <location>
        <begin position="29"/>
        <end position="74"/>
    </location>
</feature>
<proteinExistence type="predicted"/>
<evidence type="ECO:0000256" key="1">
    <source>
        <dbReference type="SAM" id="MobiDB-lite"/>
    </source>
</evidence>
<dbReference type="EMBL" id="SFCI01002823">
    <property type="protein sequence ID" value="TFY73475.1"/>
    <property type="molecule type" value="Genomic_DNA"/>
</dbReference>
<evidence type="ECO:0000313" key="3">
    <source>
        <dbReference type="Proteomes" id="UP000298061"/>
    </source>
</evidence>